<evidence type="ECO:0000313" key="3">
    <source>
        <dbReference type="Proteomes" id="UP000624279"/>
    </source>
</evidence>
<sequence length="175" mass="19118">MYITKNFSRYTLISLTTFLMLSACGGNFNDKLGEILNESKILSVNITPNPIPKPNVNTPTPFSIKVKVDITSVFDVITVNLKNPANSDQYSLLAYPSPCMTSSSACGVTTYEILCDSYIAENNSTLRTLSCGDMKRAVTLPPGTHPMLLEVRHLDILGGFSKFADDSTTVNLLIQ</sequence>
<evidence type="ECO:0000256" key="1">
    <source>
        <dbReference type="SAM" id="SignalP"/>
    </source>
</evidence>
<feature type="signal peptide" evidence="1">
    <location>
        <begin position="1"/>
        <end position="25"/>
    </location>
</feature>
<evidence type="ECO:0008006" key="4">
    <source>
        <dbReference type="Google" id="ProtNLM"/>
    </source>
</evidence>
<keyword evidence="3" id="KW-1185">Reference proteome</keyword>
<keyword evidence="1" id="KW-0732">Signal</keyword>
<comment type="caution">
    <text evidence="2">The sequence shown here is derived from an EMBL/GenBank/DDBJ whole genome shotgun (WGS) entry which is preliminary data.</text>
</comment>
<organism evidence="2 3">
    <name type="scientific">Undibacterium flavidum</name>
    <dbReference type="NCBI Taxonomy" id="2762297"/>
    <lineage>
        <taxon>Bacteria</taxon>
        <taxon>Pseudomonadati</taxon>
        <taxon>Pseudomonadota</taxon>
        <taxon>Betaproteobacteria</taxon>
        <taxon>Burkholderiales</taxon>
        <taxon>Oxalobacteraceae</taxon>
        <taxon>Undibacterium</taxon>
    </lineage>
</organism>
<dbReference type="PROSITE" id="PS51257">
    <property type="entry name" value="PROKAR_LIPOPROTEIN"/>
    <property type="match status" value="1"/>
</dbReference>
<dbReference type="EMBL" id="JACOGA010000004">
    <property type="protein sequence ID" value="MBC3873009.1"/>
    <property type="molecule type" value="Genomic_DNA"/>
</dbReference>
<dbReference type="Proteomes" id="UP000624279">
    <property type="component" value="Unassembled WGS sequence"/>
</dbReference>
<protein>
    <recommendedName>
        <fullName evidence="4">Lipoprotein</fullName>
    </recommendedName>
</protein>
<gene>
    <name evidence="2" type="ORF">H8K55_05380</name>
</gene>
<evidence type="ECO:0000313" key="2">
    <source>
        <dbReference type="EMBL" id="MBC3873009.1"/>
    </source>
</evidence>
<accession>A0ABR6YA15</accession>
<reference evidence="2 3" key="1">
    <citation type="submission" date="2020-08" db="EMBL/GenBank/DDBJ databases">
        <title>Novel species isolated from subtropical streams in China.</title>
        <authorList>
            <person name="Lu H."/>
        </authorList>
    </citation>
    <scope>NUCLEOTIDE SEQUENCE [LARGE SCALE GENOMIC DNA]</scope>
    <source>
        <strain evidence="2 3">LX15W</strain>
    </source>
</reference>
<proteinExistence type="predicted"/>
<feature type="chain" id="PRO_5045677560" description="Lipoprotein" evidence="1">
    <location>
        <begin position="26"/>
        <end position="175"/>
    </location>
</feature>
<name>A0ABR6YA15_9BURK</name>